<keyword evidence="11" id="KW-0133">Cell shape</keyword>
<dbReference type="InterPro" id="IPR016169">
    <property type="entry name" value="FAD-bd_PCMH_sub2"/>
</dbReference>
<dbReference type="Pfam" id="PF01565">
    <property type="entry name" value="FAD_binding_4"/>
    <property type="match status" value="1"/>
</dbReference>
<dbReference type="GO" id="GO:0005829">
    <property type="term" value="C:cytosol"/>
    <property type="evidence" value="ECO:0007669"/>
    <property type="project" value="TreeGrafter"/>
</dbReference>
<dbReference type="InterPro" id="IPR036635">
    <property type="entry name" value="MurB_C_sf"/>
</dbReference>
<accession>A0A1W1E450</accession>
<keyword evidence="7" id="KW-0132">Cell division</keyword>
<dbReference type="SUPFAM" id="SSF56194">
    <property type="entry name" value="Uridine diphospho-N-Acetylenolpyruvylglucosamine reductase, MurB, C-terminal domain"/>
    <property type="match status" value="1"/>
</dbReference>
<dbReference type="NCBIfam" id="NF010480">
    <property type="entry name" value="PRK13905.1"/>
    <property type="match status" value="1"/>
</dbReference>
<evidence type="ECO:0000256" key="14">
    <source>
        <dbReference type="ARBA" id="ARBA00023306"/>
    </source>
</evidence>
<evidence type="ECO:0000256" key="7">
    <source>
        <dbReference type="ARBA" id="ARBA00022618"/>
    </source>
</evidence>
<keyword evidence="12" id="KW-0573">Peptidoglycan synthesis</keyword>
<reference evidence="18" key="1">
    <citation type="submission" date="2016-10" db="EMBL/GenBank/DDBJ databases">
        <authorList>
            <person name="de Groot N.N."/>
        </authorList>
    </citation>
    <scope>NUCLEOTIDE SEQUENCE</scope>
</reference>
<dbReference type="InterPro" id="IPR036318">
    <property type="entry name" value="FAD-bd_PCMH-like_sf"/>
</dbReference>
<dbReference type="PANTHER" id="PTHR21071:SF4">
    <property type="entry name" value="UDP-N-ACETYLENOLPYRUVOYLGLUCOSAMINE REDUCTASE"/>
    <property type="match status" value="1"/>
</dbReference>
<comment type="subcellular location">
    <subcellularLocation>
        <location evidence="3">Cytoplasm</location>
    </subcellularLocation>
</comment>
<evidence type="ECO:0000256" key="8">
    <source>
        <dbReference type="ARBA" id="ARBA00022630"/>
    </source>
</evidence>
<dbReference type="NCBIfam" id="TIGR00179">
    <property type="entry name" value="murB"/>
    <property type="match status" value="1"/>
</dbReference>
<dbReference type="PANTHER" id="PTHR21071">
    <property type="entry name" value="UDP-N-ACETYLENOLPYRUVOYLGLUCOSAMINE REDUCTASE"/>
    <property type="match status" value="1"/>
</dbReference>
<keyword evidence="8" id="KW-0285">Flavoprotein</keyword>
<dbReference type="GO" id="GO:0071555">
    <property type="term" value="P:cell wall organization"/>
    <property type="evidence" value="ECO:0007669"/>
    <property type="project" value="UniProtKB-KW"/>
</dbReference>
<evidence type="ECO:0000256" key="12">
    <source>
        <dbReference type="ARBA" id="ARBA00022984"/>
    </source>
</evidence>
<keyword evidence="6" id="KW-0963">Cytoplasm</keyword>
<dbReference type="GO" id="GO:0008762">
    <property type="term" value="F:UDP-N-acetylmuramate dehydrogenase activity"/>
    <property type="evidence" value="ECO:0007669"/>
    <property type="project" value="UniProtKB-EC"/>
</dbReference>
<organism evidence="18">
    <name type="scientific">hydrothermal vent metagenome</name>
    <dbReference type="NCBI Taxonomy" id="652676"/>
    <lineage>
        <taxon>unclassified sequences</taxon>
        <taxon>metagenomes</taxon>
        <taxon>ecological metagenomes</taxon>
    </lineage>
</organism>
<dbReference type="Gene3D" id="3.30.43.10">
    <property type="entry name" value="Uridine Diphospho-n-acetylenolpyruvylglucosamine Reductase, domain 2"/>
    <property type="match status" value="1"/>
</dbReference>
<comment type="catalytic activity">
    <reaction evidence="16">
        <text>UDP-N-acetyl-alpha-D-muramate + NADP(+) = UDP-N-acetyl-3-O-(1-carboxyvinyl)-alpha-D-glucosamine + NADPH + H(+)</text>
        <dbReference type="Rhea" id="RHEA:12248"/>
        <dbReference type="ChEBI" id="CHEBI:15378"/>
        <dbReference type="ChEBI" id="CHEBI:57783"/>
        <dbReference type="ChEBI" id="CHEBI:58349"/>
        <dbReference type="ChEBI" id="CHEBI:68483"/>
        <dbReference type="ChEBI" id="CHEBI:70757"/>
        <dbReference type="EC" id="1.3.1.98"/>
    </reaction>
</comment>
<dbReference type="PROSITE" id="PS51387">
    <property type="entry name" value="FAD_PCMH"/>
    <property type="match status" value="1"/>
</dbReference>
<evidence type="ECO:0000256" key="10">
    <source>
        <dbReference type="ARBA" id="ARBA00022857"/>
    </source>
</evidence>
<dbReference type="HAMAP" id="MF_00037">
    <property type="entry name" value="MurB"/>
    <property type="match status" value="1"/>
</dbReference>
<evidence type="ECO:0000256" key="5">
    <source>
        <dbReference type="ARBA" id="ARBA00012518"/>
    </source>
</evidence>
<evidence type="ECO:0000256" key="6">
    <source>
        <dbReference type="ARBA" id="ARBA00022490"/>
    </source>
</evidence>
<dbReference type="Pfam" id="PF02873">
    <property type="entry name" value="MurB_C"/>
    <property type="match status" value="1"/>
</dbReference>
<dbReference type="InterPro" id="IPR016167">
    <property type="entry name" value="FAD-bd_PCMH_sub1"/>
</dbReference>
<dbReference type="InterPro" id="IPR011601">
    <property type="entry name" value="MurB_C"/>
</dbReference>
<dbReference type="GO" id="GO:0008360">
    <property type="term" value="P:regulation of cell shape"/>
    <property type="evidence" value="ECO:0007669"/>
    <property type="project" value="UniProtKB-KW"/>
</dbReference>
<sequence>MILNNEPMHKHCSLRAGGTVDNFFIPATIKVLSDFLKDNQQPILMVGLGSNLLVRDTGFKGTAIKLTHLNQLKYKNHAIHTGAGTTLAKLSRFCDSHSLNGAEFLSAIPGNVGGALAMNAGAFESEIWSAVKSVTTINHLGEIFTRDKSEFDIAYRCVVPHQPNEIFIGANLQFFQTEKQYNIKALLKKRNDAQPIGLPNCGSVFKNPQGHYAAKLIEDSNLKGVCIGGACVSDKHANFIINQNNATATEIENLIQHIQQTVQSKFNIDLEVELIIE</sequence>
<evidence type="ECO:0000256" key="4">
    <source>
        <dbReference type="ARBA" id="ARBA00004752"/>
    </source>
</evidence>
<evidence type="ECO:0000256" key="1">
    <source>
        <dbReference type="ARBA" id="ARBA00001974"/>
    </source>
</evidence>
<evidence type="ECO:0000313" key="18">
    <source>
        <dbReference type="EMBL" id="SFV88641.1"/>
    </source>
</evidence>
<dbReference type="EMBL" id="FPIA01000069">
    <property type="protein sequence ID" value="SFV88641.1"/>
    <property type="molecule type" value="Genomic_DNA"/>
</dbReference>
<keyword evidence="14" id="KW-0131">Cell cycle</keyword>
<evidence type="ECO:0000259" key="17">
    <source>
        <dbReference type="PROSITE" id="PS51387"/>
    </source>
</evidence>
<gene>
    <name evidence="18" type="ORF">MNB_SUP05-SYMBIONT-7-318</name>
</gene>
<evidence type="ECO:0000256" key="16">
    <source>
        <dbReference type="ARBA" id="ARBA00048914"/>
    </source>
</evidence>
<evidence type="ECO:0000256" key="9">
    <source>
        <dbReference type="ARBA" id="ARBA00022827"/>
    </source>
</evidence>
<dbReference type="GO" id="GO:0051301">
    <property type="term" value="P:cell division"/>
    <property type="evidence" value="ECO:0007669"/>
    <property type="project" value="UniProtKB-KW"/>
</dbReference>
<dbReference type="InterPro" id="IPR006094">
    <property type="entry name" value="Oxid_FAD_bind_N"/>
</dbReference>
<comment type="cofactor">
    <cofactor evidence="1">
        <name>FAD</name>
        <dbReference type="ChEBI" id="CHEBI:57692"/>
    </cofactor>
</comment>
<keyword evidence="15" id="KW-0961">Cell wall biogenesis/degradation</keyword>
<dbReference type="SUPFAM" id="SSF56176">
    <property type="entry name" value="FAD-binding/transporter-associated domain-like"/>
    <property type="match status" value="1"/>
</dbReference>
<comment type="pathway">
    <text evidence="4">Cell wall biogenesis; peptidoglycan biosynthesis.</text>
</comment>
<dbReference type="InterPro" id="IPR016166">
    <property type="entry name" value="FAD-bd_PCMH"/>
</dbReference>
<protein>
    <recommendedName>
        <fullName evidence="5">UDP-N-acetylmuramate dehydrogenase</fullName>
        <ecNumber evidence="5">1.3.1.98</ecNumber>
    </recommendedName>
</protein>
<dbReference type="EC" id="1.3.1.98" evidence="5"/>
<proteinExistence type="inferred from homology"/>
<dbReference type="GO" id="GO:0071949">
    <property type="term" value="F:FAD binding"/>
    <property type="evidence" value="ECO:0007669"/>
    <property type="project" value="InterPro"/>
</dbReference>
<keyword evidence="9" id="KW-0274">FAD</keyword>
<dbReference type="AlphaFoldDB" id="A0A1W1E450"/>
<name>A0A1W1E450_9ZZZZ</name>
<dbReference type="Gene3D" id="3.90.78.10">
    <property type="entry name" value="UDP-N-acetylenolpyruvoylglucosamine reductase, C-terminal domain"/>
    <property type="match status" value="1"/>
</dbReference>
<dbReference type="UniPathway" id="UPA00219"/>
<dbReference type="Gene3D" id="3.30.465.10">
    <property type="match status" value="1"/>
</dbReference>
<dbReference type="InterPro" id="IPR003170">
    <property type="entry name" value="MurB"/>
</dbReference>
<comment type="function">
    <text evidence="2">Cell wall formation.</text>
</comment>
<keyword evidence="13 18" id="KW-0560">Oxidoreductase</keyword>
<evidence type="ECO:0000256" key="13">
    <source>
        <dbReference type="ARBA" id="ARBA00023002"/>
    </source>
</evidence>
<evidence type="ECO:0000256" key="3">
    <source>
        <dbReference type="ARBA" id="ARBA00004496"/>
    </source>
</evidence>
<feature type="domain" description="FAD-binding PCMH-type" evidence="17">
    <location>
        <begin position="16"/>
        <end position="177"/>
    </location>
</feature>
<dbReference type="GO" id="GO:0009252">
    <property type="term" value="P:peptidoglycan biosynthetic process"/>
    <property type="evidence" value="ECO:0007669"/>
    <property type="project" value="UniProtKB-UniPathway"/>
</dbReference>
<evidence type="ECO:0000256" key="2">
    <source>
        <dbReference type="ARBA" id="ARBA00003921"/>
    </source>
</evidence>
<keyword evidence="10" id="KW-0521">NADP</keyword>
<evidence type="ECO:0000256" key="15">
    <source>
        <dbReference type="ARBA" id="ARBA00023316"/>
    </source>
</evidence>
<evidence type="ECO:0000256" key="11">
    <source>
        <dbReference type="ARBA" id="ARBA00022960"/>
    </source>
</evidence>